<dbReference type="GO" id="GO:0044423">
    <property type="term" value="C:virion component"/>
    <property type="evidence" value="ECO:0007669"/>
    <property type="project" value="UniProtKB-KW"/>
</dbReference>
<evidence type="ECO:0000256" key="5">
    <source>
        <dbReference type="ARBA" id="ARBA00023219"/>
    </source>
</evidence>
<evidence type="ECO:0000313" key="7">
    <source>
        <dbReference type="EMBL" id="QJA95744.1"/>
    </source>
</evidence>
<evidence type="ECO:0000256" key="2">
    <source>
        <dbReference type="ARBA" id="ARBA00022595"/>
    </source>
</evidence>
<accession>A0A6M3LQM3</accession>
<keyword evidence="5" id="KW-0231">Viral genome packaging</keyword>
<sequence>MVTFAKPKGEKLGDMIAKRHAQLEDIRNPAEALMNEALSMTAPGRGLITSGNTVQGQKYGADVYDDIGIESLGIWADGIHSNHASPALNWFLFKFADRKLNKVQRLKIWLESVETEIRSTLNKSNFYVQFNAFLRDGGSSGTASMWLENNERREVTDLIIPHPREIFIARDKYGFNNTVHRKYKMTLAQAREEFGEKNLSDEMKISLQTNPYTEREFILAIYRNDDPMAKLWPPLIRRRPYVTAYIMIDSDKKQMASGSNDDGTLMKSAEDSLNPIIWGPRRNSDEVYYRSPAMDGIVSINRANTFGMLDMEAAQKFVNPSFMAPEGLRGKISLIPYGGTYYRGSIAENQIKELFTPQLWQLSEEQRRVLGQYVKNYFHVDLFQALFAGGIDDKVMTATQYLGRRDARATLMTPILGGINFALSQFFDRFLRIEFDEDRLPPPPQEFWDLADGSFNVEYIGPLAQAQRRLASAMNIENALEKLGLAAQLFGPAITDGVDPYLLADEIMDNSGLPEKIQVPFEKRIQAGQERAALQQAAIEQEQANTENIQVDSLSKVVGMKAAG</sequence>
<evidence type="ECO:0000256" key="4">
    <source>
        <dbReference type="ARBA" id="ARBA00022844"/>
    </source>
</evidence>
<dbReference type="AlphaFoldDB" id="A0A6M3LQM3"/>
<evidence type="ECO:0000256" key="1">
    <source>
        <dbReference type="ARBA" id="ARBA00004328"/>
    </source>
</evidence>
<keyword evidence="3" id="KW-1188">Viral release from host cell</keyword>
<dbReference type="InterPro" id="IPR020991">
    <property type="entry name" value="Connector_podovirus"/>
</dbReference>
<name>A0A6M3LQM3_9ZZZZ</name>
<organism evidence="7">
    <name type="scientific">viral metagenome</name>
    <dbReference type="NCBI Taxonomy" id="1070528"/>
    <lineage>
        <taxon>unclassified sequences</taxon>
        <taxon>metagenomes</taxon>
        <taxon>organismal metagenomes</taxon>
    </lineage>
</organism>
<evidence type="ECO:0000256" key="6">
    <source>
        <dbReference type="ARBA" id="ARBA00023296"/>
    </source>
</evidence>
<comment type="subcellular location">
    <subcellularLocation>
        <location evidence="1">Virion</location>
    </subcellularLocation>
</comment>
<proteinExistence type="predicted"/>
<gene>
    <name evidence="7" type="ORF">MM415B05203_0007</name>
</gene>
<protein>
    <submittedName>
        <fullName evidence="7">Putative head tail connector protein</fullName>
    </submittedName>
</protein>
<keyword evidence="6" id="KW-1160">Virus entry into host cell</keyword>
<evidence type="ECO:0000256" key="3">
    <source>
        <dbReference type="ARBA" id="ARBA00022612"/>
    </source>
</evidence>
<reference evidence="7" key="1">
    <citation type="submission" date="2020-03" db="EMBL/GenBank/DDBJ databases">
        <title>The deep terrestrial virosphere.</title>
        <authorList>
            <person name="Holmfeldt K."/>
            <person name="Nilsson E."/>
            <person name="Simone D."/>
            <person name="Lopez-Fernandez M."/>
            <person name="Wu X."/>
            <person name="de Brujin I."/>
            <person name="Lundin D."/>
            <person name="Andersson A."/>
            <person name="Bertilsson S."/>
            <person name="Dopson M."/>
        </authorList>
    </citation>
    <scope>NUCLEOTIDE SEQUENCE</scope>
    <source>
        <strain evidence="7">MM415B05203</strain>
    </source>
</reference>
<dbReference type="EMBL" id="MT143340">
    <property type="protein sequence ID" value="QJA95744.1"/>
    <property type="molecule type" value="Genomic_DNA"/>
</dbReference>
<dbReference type="Pfam" id="PF12236">
    <property type="entry name" value="Head-tail_con"/>
    <property type="match status" value="1"/>
</dbReference>
<dbReference type="GO" id="GO:0046718">
    <property type="term" value="P:symbiont entry into host cell"/>
    <property type="evidence" value="ECO:0007669"/>
    <property type="project" value="UniProtKB-KW"/>
</dbReference>
<keyword evidence="4" id="KW-0946">Virion</keyword>
<keyword evidence="2" id="KW-1162">Viral penetration into host cytoplasm</keyword>